<reference evidence="4" key="1">
    <citation type="journal article" date="2019" name="Int. J. Syst. Evol. Microbiol.">
        <title>The Global Catalogue of Microorganisms (GCM) 10K type strain sequencing project: providing services to taxonomists for standard genome sequencing and annotation.</title>
        <authorList>
            <consortium name="The Broad Institute Genomics Platform"/>
            <consortium name="The Broad Institute Genome Sequencing Center for Infectious Disease"/>
            <person name="Wu L."/>
            <person name="Ma J."/>
        </authorList>
    </citation>
    <scope>NUCLEOTIDE SEQUENCE [LARGE SCALE GENOMIC DNA]</scope>
    <source>
        <strain evidence="4">JCM 17440</strain>
    </source>
</reference>
<proteinExistence type="predicted"/>
<evidence type="ECO:0000313" key="3">
    <source>
        <dbReference type="EMBL" id="GAA4227348.1"/>
    </source>
</evidence>
<feature type="chain" id="PRO_5046574455" description="TPM domain-containing protein" evidence="2">
    <location>
        <begin position="24"/>
        <end position="222"/>
    </location>
</feature>
<organism evidence="3 4">
    <name type="scientific">Actinomadura meridiana</name>
    <dbReference type="NCBI Taxonomy" id="559626"/>
    <lineage>
        <taxon>Bacteria</taxon>
        <taxon>Bacillati</taxon>
        <taxon>Actinomycetota</taxon>
        <taxon>Actinomycetes</taxon>
        <taxon>Streptosporangiales</taxon>
        <taxon>Thermomonosporaceae</taxon>
        <taxon>Actinomadura</taxon>
    </lineage>
</organism>
<evidence type="ECO:0000313" key="4">
    <source>
        <dbReference type="Proteomes" id="UP001501710"/>
    </source>
</evidence>
<protein>
    <recommendedName>
        <fullName evidence="5">TPM domain-containing protein</fullName>
    </recommendedName>
</protein>
<keyword evidence="1" id="KW-0472">Membrane</keyword>
<evidence type="ECO:0008006" key="5">
    <source>
        <dbReference type="Google" id="ProtNLM"/>
    </source>
</evidence>
<evidence type="ECO:0000256" key="2">
    <source>
        <dbReference type="SAM" id="SignalP"/>
    </source>
</evidence>
<keyword evidence="1" id="KW-1133">Transmembrane helix</keyword>
<evidence type="ECO:0000256" key="1">
    <source>
        <dbReference type="SAM" id="Phobius"/>
    </source>
</evidence>
<dbReference type="RefSeq" id="WP_344891791.1">
    <property type="nucleotide sequence ID" value="NZ_BAABAS010000004.1"/>
</dbReference>
<feature type="signal peptide" evidence="2">
    <location>
        <begin position="1"/>
        <end position="23"/>
    </location>
</feature>
<feature type="transmembrane region" description="Helical" evidence="1">
    <location>
        <begin position="192"/>
        <end position="212"/>
    </location>
</feature>
<accession>A0ABP8BV91</accession>
<name>A0ABP8BV91_9ACTN</name>
<dbReference type="EMBL" id="BAABAS010000004">
    <property type="protein sequence ID" value="GAA4227348.1"/>
    <property type="molecule type" value="Genomic_DNA"/>
</dbReference>
<comment type="caution">
    <text evidence="3">The sequence shown here is derived from an EMBL/GenBank/DDBJ whole genome shotgun (WGS) entry which is preliminary data.</text>
</comment>
<dbReference type="Proteomes" id="UP001501710">
    <property type="component" value="Unassembled WGS sequence"/>
</dbReference>
<keyword evidence="4" id="KW-1185">Reference proteome</keyword>
<keyword evidence="1" id="KW-0812">Transmembrane</keyword>
<sequence length="222" mass="24010">MRRGWIVLMIGFVLTCLPAPALAMERAKPVSRVDHLAAELGRDPVYVTDHAPRALPPDASAQIKKAIGRLGVPTYVAVTPTYLVDGYDAEDLVPLLHDSVGRPGLYIVVDPTSSAMSAIQYGGDTLPVRDAKRATLAELPTDATAVTKIERFVDIALSGDITVPTGPPPKSKVRLALDAHDRSERDASRTEWGVFAGGTALSGVTILFFLQFGRTIKRRKRR</sequence>
<gene>
    <name evidence="3" type="ORF">GCM10022254_14820</name>
</gene>
<keyword evidence="2" id="KW-0732">Signal</keyword>